<dbReference type="PIRSF" id="PIRSF002741">
    <property type="entry name" value="MppA"/>
    <property type="match status" value="1"/>
</dbReference>
<dbReference type="GO" id="GO:0043190">
    <property type="term" value="C:ATP-binding cassette (ABC) transporter complex"/>
    <property type="evidence" value="ECO:0007669"/>
    <property type="project" value="InterPro"/>
</dbReference>
<feature type="domain" description="Solute-binding protein family 5" evidence="4">
    <location>
        <begin position="86"/>
        <end position="403"/>
    </location>
</feature>
<evidence type="ECO:0000259" key="4">
    <source>
        <dbReference type="Pfam" id="PF00496"/>
    </source>
</evidence>
<comment type="similarity">
    <text evidence="1">Belongs to the bacterial solute-binding protein 5 family.</text>
</comment>
<accession>A0A414PRX4</accession>
<keyword evidence="3" id="KW-0732">Signal</keyword>
<reference evidence="5 6" key="1">
    <citation type="submission" date="2018-08" db="EMBL/GenBank/DDBJ databases">
        <title>A genome reference for cultivated species of the human gut microbiota.</title>
        <authorList>
            <person name="Zou Y."/>
            <person name="Xue W."/>
            <person name="Luo G."/>
        </authorList>
    </citation>
    <scope>NUCLEOTIDE SEQUENCE [LARGE SCALE GENOMIC DNA]</scope>
    <source>
        <strain evidence="5 6">AM25-1</strain>
    </source>
</reference>
<keyword evidence="2" id="KW-0813">Transport</keyword>
<dbReference type="PANTHER" id="PTHR30290">
    <property type="entry name" value="PERIPLASMIC BINDING COMPONENT OF ABC TRANSPORTER"/>
    <property type="match status" value="1"/>
</dbReference>
<evidence type="ECO:0000256" key="3">
    <source>
        <dbReference type="ARBA" id="ARBA00022729"/>
    </source>
</evidence>
<dbReference type="EMBL" id="QRHL01000016">
    <property type="protein sequence ID" value="RHF71283.1"/>
    <property type="molecule type" value="Genomic_DNA"/>
</dbReference>
<dbReference type="Gene3D" id="3.10.105.10">
    <property type="entry name" value="Dipeptide-binding Protein, Domain 3"/>
    <property type="match status" value="1"/>
</dbReference>
<protein>
    <recommendedName>
        <fullName evidence="4">Solute-binding protein family 5 domain-containing protein</fullName>
    </recommendedName>
</protein>
<dbReference type="InterPro" id="IPR030678">
    <property type="entry name" value="Peptide/Ni-bd"/>
</dbReference>
<gene>
    <name evidence="5" type="ORF">DW663_08790</name>
</gene>
<dbReference type="GO" id="GO:1904680">
    <property type="term" value="F:peptide transmembrane transporter activity"/>
    <property type="evidence" value="ECO:0007669"/>
    <property type="project" value="TreeGrafter"/>
</dbReference>
<dbReference type="Gene3D" id="3.40.190.10">
    <property type="entry name" value="Periplasmic binding protein-like II"/>
    <property type="match status" value="1"/>
</dbReference>
<dbReference type="SUPFAM" id="SSF53850">
    <property type="entry name" value="Periplasmic binding protein-like II"/>
    <property type="match status" value="1"/>
</dbReference>
<dbReference type="GO" id="GO:0042597">
    <property type="term" value="C:periplasmic space"/>
    <property type="evidence" value="ECO:0007669"/>
    <property type="project" value="UniProtKB-ARBA"/>
</dbReference>
<dbReference type="Proteomes" id="UP000284676">
    <property type="component" value="Unassembled WGS sequence"/>
</dbReference>
<dbReference type="InterPro" id="IPR039424">
    <property type="entry name" value="SBP_5"/>
</dbReference>
<name>A0A414PRX4_FUSMR</name>
<dbReference type="AlphaFoldDB" id="A0A414PRX4"/>
<evidence type="ECO:0000313" key="5">
    <source>
        <dbReference type="EMBL" id="RHF71283.1"/>
    </source>
</evidence>
<dbReference type="PANTHER" id="PTHR30290:SF9">
    <property type="entry name" value="OLIGOPEPTIDE-BINDING PROTEIN APPA"/>
    <property type="match status" value="1"/>
</dbReference>
<comment type="caution">
    <text evidence="5">The sequence shown here is derived from an EMBL/GenBank/DDBJ whole genome shotgun (WGS) entry which is preliminary data.</text>
</comment>
<evidence type="ECO:0000256" key="2">
    <source>
        <dbReference type="ARBA" id="ARBA00022448"/>
    </source>
</evidence>
<evidence type="ECO:0000313" key="6">
    <source>
        <dbReference type="Proteomes" id="UP000284676"/>
    </source>
</evidence>
<evidence type="ECO:0000256" key="1">
    <source>
        <dbReference type="ARBA" id="ARBA00005695"/>
    </source>
</evidence>
<organism evidence="5 6">
    <name type="scientific">Fusobacterium mortiferum</name>
    <dbReference type="NCBI Taxonomy" id="850"/>
    <lineage>
        <taxon>Bacteria</taxon>
        <taxon>Fusobacteriati</taxon>
        <taxon>Fusobacteriota</taxon>
        <taxon>Fusobacteriia</taxon>
        <taxon>Fusobacteriales</taxon>
        <taxon>Fusobacteriaceae</taxon>
        <taxon>Fusobacterium</taxon>
    </lineage>
</organism>
<dbReference type="GO" id="GO:0015833">
    <property type="term" value="P:peptide transport"/>
    <property type="evidence" value="ECO:0007669"/>
    <property type="project" value="TreeGrafter"/>
</dbReference>
<sequence>MKKEEKMKKVLFKMIVFFIISTSGFSFENEINNLFEDEKIEQSDSLVIEQEVKVETIDPILLRDTYSRRATNYIYAQLFKIDKDGQVVPYLLEEYKKNDEMEIYCKLREDIYFSNGDSITAQDVKDSIENYLKNGYMNDLYSSIQQIQVLNDREFIILLNYPDHELEIGLTNPLMSILKRENNKIFTSGRYAIEEIEKNKIKLKKNKYYFDQSSIFENVEIKGELNSYQRLINSLNLPNYYSYDLYKEDIETAKKIGNLRGKKIVKDTVYDIISLVFGNKKNYSLNDRKALESLLNREATTICPQEMFDIKISFLEKNYSRREAIKILKNSGHFEKKIKIMCLNTIHNRNFAQYVAHDLIQNGLNVEIEIYNLDKFLNKLRSKDYDIALYNITINSVYPLTSLEKTIVGELIDYDLEDSLLPFFNLFKEERNKEYKERIIDKIFYLTYSSRYFIPLAHKQTYILKSENIVGMK</sequence>
<proteinExistence type="inferred from homology"/>
<dbReference type="InterPro" id="IPR000914">
    <property type="entry name" value="SBP_5_dom"/>
</dbReference>
<dbReference type="Pfam" id="PF00496">
    <property type="entry name" value="SBP_bac_5"/>
    <property type="match status" value="1"/>
</dbReference>